<dbReference type="EMBL" id="JBDJPC010000005">
    <property type="protein sequence ID" value="KAL1501449.1"/>
    <property type="molecule type" value="Genomic_DNA"/>
</dbReference>
<dbReference type="GO" id="GO:0005743">
    <property type="term" value="C:mitochondrial inner membrane"/>
    <property type="evidence" value="ECO:0007669"/>
    <property type="project" value="UniProtKB-SubCell"/>
</dbReference>
<keyword evidence="6 11" id="KW-0999">Mitochondrion inner membrane</keyword>
<evidence type="ECO:0000313" key="13">
    <source>
        <dbReference type="Proteomes" id="UP001566132"/>
    </source>
</evidence>
<protein>
    <recommendedName>
        <fullName evidence="11">Complex III subunit 9</fullName>
    </recommendedName>
</protein>
<evidence type="ECO:0000256" key="10">
    <source>
        <dbReference type="ARBA" id="ARBA00023136"/>
    </source>
</evidence>
<sequence>MSLSKTIYNTLFKRSSTFALTCVVSAFVFERGFNLGCDTFFETINKGKLWQDIKDNYTQ</sequence>
<keyword evidence="5" id="KW-0812">Transmembrane</keyword>
<evidence type="ECO:0000256" key="11">
    <source>
        <dbReference type="RuleBase" id="RU368056"/>
    </source>
</evidence>
<keyword evidence="10" id="KW-0472">Membrane</keyword>
<comment type="caution">
    <text evidence="12">The sequence shown here is derived from an EMBL/GenBank/DDBJ whole genome shotgun (WGS) entry which is preliminary data.</text>
</comment>
<evidence type="ECO:0000256" key="4">
    <source>
        <dbReference type="ARBA" id="ARBA00022660"/>
    </source>
</evidence>
<evidence type="ECO:0000256" key="1">
    <source>
        <dbReference type="ARBA" id="ARBA00004434"/>
    </source>
</evidence>
<evidence type="ECO:0000256" key="7">
    <source>
        <dbReference type="ARBA" id="ARBA00022982"/>
    </source>
</evidence>
<evidence type="ECO:0000256" key="3">
    <source>
        <dbReference type="ARBA" id="ARBA00022448"/>
    </source>
</evidence>
<name>A0ABD1EUR2_HYPHA</name>
<dbReference type="GO" id="GO:0045275">
    <property type="term" value="C:respiratory chain complex III"/>
    <property type="evidence" value="ECO:0007669"/>
    <property type="project" value="UniProtKB-UniRule"/>
</dbReference>
<gene>
    <name evidence="12" type="ORF">ABEB36_006766</name>
</gene>
<dbReference type="InterPro" id="IPR036656">
    <property type="entry name" value="QCR9_sf"/>
</dbReference>
<evidence type="ECO:0000256" key="5">
    <source>
        <dbReference type="ARBA" id="ARBA00022692"/>
    </source>
</evidence>
<keyword evidence="8" id="KW-1133">Transmembrane helix</keyword>
<dbReference type="PANTHER" id="PTHR12980">
    <property type="entry name" value="UBIQUINOL-CYTOCHROME C REDUCTASE COMPLEX, SUBUNIT X"/>
    <property type="match status" value="1"/>
</dbReference>
<dbReference type="InterPro" id="IPR008027">
    <property type="entry name" value="QCR9"/>
</dbReference>
<accession>A0ABD1EUR2</accession>
<evidence type="ECO:0000256" key="9">
    <source>
        <dbReference type="ARBA" id="ARBA00023128"/>
    </source>
</evidence>
<comment type="subunit">
    <text evidence="11">Component of the ubiquinol-cytochrome c oxidoreductase (cytochrome b-c1 complex, complex III, CIII), a multisubunit enzyme composed of 3 respiratory subunits cytochrome b, cytochrome c1 and Rieske protein, 2 core protein subunits, and additional low-molecular weight protein subunits.</text>
</comment>
<dbReference type="Gene3D" id="1.20.5.260">
    <property type="entry name" value="Cytochrome b-c1 complex subunit 9"/>
    <property type="match status" value="1"/>
</dbReference>
<dbReference type="PANTHER" id="PTHR12980:SF0">
    <property type="entry name" value="CYTOCHROME B-C1 COMPLEX SUBUNIT 9"/>
    <property type="match status" value="1"/>
</dbReference>
<proteinExistence type="inferred from homology"/>
<keyword evidence="13" id="KW-1185">Reference proteome</keyword>
<organism evidence="12 13">
    <name type="scientific">Hypothenemus hampei</name>
    <name type="common">Coffee berry borer</name>
    <dbReference type="NCBI Taxonomy" id="57062"/>
    <lineage>
        <taxon>Eukaryota</taxon>
        <taxon>Metazoa</taxon>
        <taxon>Ecdysozoa</taxon>
        <taxon>Arthropoda</taxon>
        <taxon>Hexapoda</taxon>
        <taxon>Insecta</taxon>
        <taxon>Pterygota</taxon>
        <taxon>Neoptera</taxon>
        <taxon>Endopterygota</taxon>
        <taxon>Coleoptera</taxon>
        <taxon>Polyphaga</taxon>
        <taxon>Cucujiformia</taxon>
        <taxon>Curculionidae</taxon>
        <taxon>Scolytinae</taxon>
        <taxon>Hypothenemus</taxon>
    </lineage>
</organism>
<evidence type="ECO:0000313" key="12">
    <source>
        <dbReference type="EMBL" id="KAL1501449.1"/>
    </source>
</evidence>
<dbReference type="Pfam" id="PF05365">
    <property type="entry name" value="UCR_UQCRX_QCR9"/>
    <property type="match status" value="1"/>
</dbReference>
<dbReference type="AlphaFoldDB" id="A0ABD1EUR2"/>
<reference evidence="12 13" key="1">
    <citation type="submission" date="2024-05" db="EMBL/GenBank/DDBJ databases">
        <title>Genetic variation in Jamaican populations of the coffee berry borer (Hypothenemus hampei).</title>
        <authorList>
            <person name="Errbii M."/>
            <person name="Myrie A."/>
        </authorList>
    </citation>
    <scope>NUCLEOTIDE SEQUENCE [LARGE SCALE GENOMIC DNA]</scope>
    <source>
        <strain evidence="12">JA-Hopewell-2020-01-JO</strain>
        <tissue evidence="12">Whole body</tissue>
    </source>
</reference>
<comment type="subcellular location">
    <subcellularLocation>
        <location evidence="1 11">Mitochondrion inner membrane</location>
        <topology evidence="1 11">Single-pass membrane protein</topology>
    </subcellularLocation>
</comment>
<evidence type="ECO:0000256" key="8">
    <source>
        <dbReference type="ARBA" id="ARBA00022989"/>
    </source>
</evidence>
<dbReference type="FunFam" id="1.20.5.260:FF:000001">
    <property type="entry name" value="Cytochrome b-c1 complex subunit 9"/>
    <property type="match status" value="1"/>
</dbReference>
<evidence type="ECO:0000256" key="6">
    <source>
        <dbReference type="ARBA" id="ARBA00022792"/>
    </source>
</evidence>
<comment type="function">
    <text evidence="11">Component of the ubiquinol-cytochrome c oxidoreductase, a multisubunit transmembrane complex that is part of the mitochondrial electron transport chain which drives oxidative phosphorylation. The complex plays an important role in the uptake of multiple carbon sources present in different host niches.</text>
</comment>
<keyword evidence="4 11" id="KW-0679">Respiratory chain</keyword>
<dbReference type="SUPFAM" id="SSF81514">
    <property type="entry name" value="Subunit X (non-heme 7 kDa protein) of cytochrome bc1 complex (Ubiquinol-cytochrome c reductase)"/>
    <property type="match status" value="1"/>
</dbReference>
<dbReference type="Proteomes" id="UP001566132">
    <property type="component" value="Unassembled WGS sequence"/>
</dbReference>
<keyword evidence="3 11" id="KW-0813">Transport</keyword>
<evidence type="ECO:0000256" key="2">
    <source>
        <dbReference type="ARBA" id="ARBA00007856"/>
    </source>
</evidence>
<keyword evidence="7 11" id="KW-0249">Electron transport</keyword>
<comment type="similarity">
    <text evidence="2 11">Belongs to the UQCR10/QCR9 family.</text>
</comment>
<dbReference type="GO" id="GO:0006122">
    <property type="term" value="P:mitochondrial electron transport, ubiquinol to cytochrome c"/>
    <property type="evidence" value="ECO:0007669"/>
    <property type="project" value="UniProtKB-UniRule"/>
</dbReference>
<keyword evidence="9 11" id="KW-0496">Mitochondrion</keyword>